<gene>
    <name evidence="2" type="ORF">NEOCIP111885_04301</name>
</gene>
<dbReference type="Pfam" id="PF06445">
    <property type="entry name" value="GyrI-like"/>
    <property type="match status" value="1"/>
</dbReference>
<dbReference type="Proteomes" id="UP000789845">
    <property type="component" value="Unassembled WGS sequence"/>
</dbReference>
<evidence type="ECO:0000259" key="1">
    <source>
        <dbReference type="Pfam" id="PF06445"/>
    </source>
</evidence>
<sequence>MSYTKVKREFKLVGIKGSGEFANFGSEVPLQAKEVLKRADEIQNRTNIEIALFEPKRNRDHLVGNYFVGLIVSKLVNEAPSGMEYIETDKEYATTRGTISNVESLHSSLLKWIEEKGYERDLDSFIIETYHPLENGEEEIEIYLPIHS</sequence>
<dbReference type="InterPro" id="IPR011256">
    <property type="entry name" value="Reg_factor_effector_dom_sf"/>
</dbReference>
<dbReference type="RefSeq" id="WP_230498888.1">
    <property type="nucleotide sequence ID" value="NZ_CAKJTG010000039.1"/>
</dbReference>
<accession>A0A9C7GDR2</accession>
<dbReference type="EMBL" id="CAKJTG010000039">
    <property type="protein sequence ID" value="CAG9610526.1"/>
    <property type="molecule type" value="Genomic_DNA"/>
</dbReference>
<evidence type="ECO:0000313" key="3">
    <source>
        <dbReference type="Proteomes" id="UP000789845"/>
    </source>
</evidence>
<dbReference type="SUPFAM" id="SSF55136">
    <property type="entry name" value="Probable bacterial effector-binding domain"/>
    <property type="match status" value="1"/>
</dbReference>
<organism evidence="2 3">
    <name type="scientific">Pseudoneobacillus rhizosphaerae</name>
    <dbReference type="NCBI Taxonomy" id="2880968"/>
    <lineage>
        <taxon>Bacteria</taxon>
        <taxon>Bacillati</taxon>
        <taxon>Bacillota</taxon>
        <taxon>Bacilli</taxon>
        <taxon>Bacillales</taxon>
        <taxon>Bacillaceae</taxon>
        <taxon>Pseudoneobacillus</taxon>
    </lineage>
</organism>
<feature type="domain" description="GyrI-like small molecule binding" evidence="1">
    <location>
        <begin position="8"/>
        <end position="146"/>
    </location>
</feature>
<name>A0A9C7GDR2_9BACI</name>
<keyword evidence="3" id="KW-1185">Reference proteome</keyword>
<dbReference type="AlphaFoldDB" id="A0A9C7GDR2"/>
<evidence type="ECO:0000313" key="2">
    <source>
        <dbReference type="EMBL" id="CAG9610526.1"/>
    </source>
</evidence>
<dbReference type="Gene3D" id="3.20.80.10">
    <property type="entry name" value="Regulatory factor, effector binding domain"/>
    <property type="match status" value="1"/>
</dbReference>
<reference evidence="2" key="1">
    <citation type="submission" date="2021-10" db="EMBL/GenBank/DDBJ databases">
        <authorList>
            <person name="Criscuolo A."/>
        </authorList>
    </citation>
    <scope>NUCLEOTIDE SEQUENCE</scope>
    <source>
        <strain evidence="2">CIP111885</strain>
    </source>
</reference>
<proteinExistence type="predicted"/>
<dbReference type="InterPro" id="IPR029442">
    <property type="entry name" value="GyrI-like"/>
</dbReference>
<comment type="caution">
    <text evidence="2">The sequence shown here is derived from an EMBL/GenBank/DDBJ whole genome shotgun (WGS) entry which is preliminary data.</text>
</comment>
<protein>
    <recommendedName>
        <fullName evidence="1">GyrI-like small molecule binding domain-containing protein</fullName>
    </recommendedName>
</protein>